<comment type="caution">
    <text evidence="1">The sequence shown here is derived from an EMBL/GenBank/DDBJ whole genome shotgun (WGS) entry which is preliminary data.</text>
</comment>
<dbReference type="RefSeq" id="WP_170198261.1">
    <property type="nucleotide sequence ID" value="NZ_BMVO01000013.1"/>
</dbReference>
<protein>
    <submittedName>
        <fullName evidence="1">Uncharacterized protein</fullName>
    </submittedName>
</protein>
<dbReference type="EMBL" id="BMVO01000013">
    <property type="protein sequence ID" value="GHB13244.1"/>
    <property type="molecule type" value="Genomic_DNA"/>
</dbReference>
<proteinExistence type="predicted"/>
<evidence type="ECO:0000313" key="1">
    <source>
        <dbReference type="EMBL" id="GHB13244.1"/>
    </source>
</evidence>
<gene>
    <name evidence="1" type="ORF">GCM10010346_40970</name>
</gene>
<dbReference type="Proteomes" id="UP000599437">
    <property type="component" value="Unassembled WGS sequence"/>
</dbReference>
<keyword evidence="2" id="KW-1185">Reference proteome</keyword>
<name>A0ABQ3DSW5_9ACTN</name>
<accession>A0ABQ3DSW5</accession>
<sequence length="57" mass="6177">MQAIQTDITNLEALFGDMEEQLDGMTEPVSINDNDGMVMTTLPCAGTATRISVVRKC</sequence>
<organism evidence="1 2">
    <name type="scientific">Streptomyces chryseus</name>
    <dbReference type="NCBI Taxonomy" id="68186"/>
    <lineage>
        <taxon>Bacteria</taxon>
        <taxon>Bacillati</taxon>
        <taxon>Actinomycetota</taxon>
        <taxon>Actinomycetes</taxon>
        <taxon>Kitasatosporales</taxon>
        <taxon>Streptomycetaceae</taxon>
        <taxon>Streptomyces</taxon>
    </lineage>
</organism>
<reference evidence="2" key="1">
    <citation type="journal article" date="2019" name="Int. J. Syst. Evol. Microbiol.">
        <title>The Global Catalogue of Microorganisms (GCM) 10K type strain sequencing project: providing services to taxonomists for standard genome sequencing and annotation.</title>
        <authorList>
            <consortium name="The Broad Institute Genomics Platform"/>
            <consortium name="The Broad Institute Genome Sequencing Center for Infectious Disease"/>
            <person name="Wu L."/>
            <person name="Ma J."/>
        </authorList>
    </citation>
    <scope>NUCLEOTIDE SEQUENCE [LARGE SCALE GENOMIC DNA]</scope>
    <source>
        <strain evidence="2">JCM 4737</strain>
    </source>
</reference>
<evidence type="ECO:0000313" key="2">
    <source>
        <dbReference type="Proteomes" id="UP000599437"/>
    </source>
</evidence>